<sequence>MTGISLGSVGFLLLVACLIAMLSRRLGLPYIVGLVVAGLLIALLPIVPNLPLSRDLIFNVLLPPLVFEAALQLDWRRFRAELPVTLTLAFAGVAIAAMVVAGGMHWIVGWSWIGAALFGVLIAATDPVSVIASFRELGAQPRVSMVVESESLLNDGVAAVGFAILSAIATGASASAGSVLPAFLWTLGGGVLIGLLVSGGILLIVGQTKDPLVEITLTTIAAYGSFLLAEYLHASGIIGALAAGLLIGSVGWDRFVSEESRERLEGAWEFFAFLANSIVFILIGMNLANQPLRDLGSVAAVVATLCVLAGRAVSIYPLAVLFNRSRWRLPAAYQHTLFWGGLRGALALALALAVPANVPERNAIIVIAFVVVAFSILVQGLTIPALIRRFGLIDGQERSVAAPADAS</sequence>
<feature type="transmembrane region" description="Helical" evidence="12">
    <location>
        <begin position="267"/>
        <end position="289"/>
    </location>
</feature>
<feature type="transmembrane region" description="Helical" evidence="12">
    <location>
        <begin position="56"/>
        <end position="73"/>
    </location>
</feature>
<keyword evidence="10 12" id="KW-0472">Membrane</keyword>
<keyword evidence="4" id="KW-0050">Antiport</keyword>
<evidence type="ECO:0000256" key="2">
    <source>
        <dbReference type="ARBA" id="ARBA00007367"/>
    </source>
</evidence>
<evidence type="ECO:0000256" key="9">
    <source>
        <dbReference type="ARBA" id="ARBA00023065"/>
    </source>
</evidence>
<evidence type="ECO:0000256" key="11">
    <source>
        <dbReference type="ARBA" id="ARBA00023201"/>
    </source>
</evidence>
<reference evidence="15" key="1">
    <citation type="journal article" date="2019" name="Int. J. Syst. Evol. Microbiol.">
        <title>The Global Catalogue of Microorganisms (GCM) 10K type strain sequencing project: providing services to taxonomists for standard genome sequencing and annotation.</title>
        <authorList>
            <consortium name="The Broad Institute Genomics Platform"/>
            <consortium name="The Broad Institute Genome Sequencing Center for Infectious Disease"/>
            <person name="Wu L."/>
            <person name="Ma J."/>
        </authorList>
    </citation>
    <scope>NUCLEOTIDE SEQUENCE [LARGE SCALE GENOMIC DNA]</scope>
    <source>
        <strain evidence="15">JCM 17543</strain>
    </source>
</reference>
<dbReference type="InterPro" id="IPR004709">
    <property type="entry name" value="NaH_exchanger"/>
</dbReference>
<dbReference type="PANTHER" id="PTHR10110:SF195">
    <property type="entry name" value="NA(+)_H(+) ANTIPORTER NHAS2"/>
    <property type="match status" value="1"/>
</dbReference>
<gene>
    <name evidence="14" type="ORF">GCM10022276_09880</name>
</gene>
<dbReference type="Gene3D" id="1.20.1530.20">
    <property type="match status" value="1"/>
</dbReference>
<feature type="transmembrane region" description="Helical" evidence="12">
    <location>
        <begin position="30"/>
        <end position="50"/>
    </location>
</feature>
<keyword evidence="11" id="KW-0739">Sodium transport</keyword>
<evidence type="ECO:0000313" key="15">
    <source>
        <dbReference type="Proteomes" id="UP001500827"/>
    </source>
</evidence>
<evidence type="ECO:0000256" key="1">
    <source>
        <dbReference type="ARBA" id="ARBA00004651"/>
    </source>
</evidence>
<feature type="transmembrane region" description="Helical" evidence="12">
    <location>
        <begin position="295"/>
        <end position="316"/>
    </location>
</feature>
<keyword evidence="8" id="KW-0915">Sodium</keyword>
<dbReference type="Pfam" id="PF00999">
    <property type="entry name" value="Na_H_Exchanger"/>
    <property type="match status" value="1"/>
</dbReference>
<feature type="transmembrane region" description="Helical" evidence="12">
    <location>
        <begin position="156"/>
        <end position="176"/>
    </location>
</feature>
<accession>A0ABP7L3Y1</accession>
<comment type="caution">
    <text evidence="14">The sequence shown here is derived from an EMBL/GenBank/DDBJ whole genome shotgun (WGS) entry which is preliminary data.</text>
</comment>
<keyword evidence="7 12" id="KW-1133">Transmembrane helix</keyword>
<dbReference type="EMBL" id="BAABBM010000001">
    <property type="protein sequence ID" value="GAA3892711.1"/>
    <property type="molecule type" value="Genomic_DNA"/>
</dbReference>
<comment type="similarity">
    <text evidence="2">Belongs to the monovalent cation:proton antiporter 1 (CPA1) transporter (TC 2.A.36) family.</text>
</comment>
<feature type="transmembrane region" description="Helical" evidence="12">
    <location>
        <begin position="235"/>
        <end position="255"/>
    </location>
</feature>
<keyword evidence="3" id="KW-0813">Transport</keyword>
<feature type="domain" description="Cation/H+ exchanger transmembrane" evidence="13">
    <location>
        <begin position="14"/>
        <end position="387"/>
    </location>
</feature>
<feature type="transmembrane region" description="Helical" evidence="12">
    <location>
        <begin position="182"/>
        <end position="205"/>
    </location>
</feature>
<dbReference type="InterPro" id="IPR038770">
    <property type="entry name" value="Na+/solute_symporter_sf"/>
</dbReference>
<evidence type="ECO:0000259" key="13">
    <source>
        <dbReference type="Pfam" id="PF00999"/>
    </source>
</evidence>
<feature type="transmembrane region" description="Helical" evidence="12">
    <location>
        <begin position="113"/>
        <end position="135"/>
    </location>
</feature>
<evidence type="ECO:0000256" key="12">
    <source>
        <dbReference type="SAM" id="Phobius"/>
    </source>
</evidence>
<protein>
    <submittedName>
        <fullName evidence="14">Cation:proton antiporter</fullName>
    </submittedName>
</protein>
<organism evidence="14 15">
    <name type="scientific">Sphingomonas limnosediminicola</name>
    <dbReference type="NCBI Taxonomy" id="940133"/>
    <lineage>
        <taxon>Bacteria</taxon>
        <taxon>Pseudomonadati</taxon>
        <taxon>Pseudomonadota</taxon>
        <taxon>Alphaproteobacteria</taxon>
        <taxon>Sphingomonadales</taxon>
        <taxon>Sphingomonadaceae</taxon>
        <taxon>Sphingomonas</taxon>
    </lineage>
</organism>
<dbReference type="InterPro" id="IPR006153">
    <property type="entry name" value="Cation/H_exchanger_TM"/>
</dbReference>
<keyword evidence="5" id="KW-1003">Cell membrane</keyword>
<dbReference type="RefSeq" id="WP_344698576.1">
    <property type="nucleotide sequence ID" value="NZ_BAABBM010000001.1"/>
</dbReference>
<feature type="transmembrane region" description="Helical" evidence="12">
    <location>
        <begin position="337"/>
        <end position="358"/>
    </location>
</feature>
<keyword evidence="9" id="KW-0406">Ion transport</keyword>
<evidence type="ECO:0000256" key="10">
    <source>
        <dbReference type="ARBA" id="ARBA00023136"/>
    </source>
</evidence>
<dbReference type="InterPro" id="IPR018422">
    <property type="entry name" value="Cation/H_exchanger_CPA1"/>
</dbReference>
<feature type="transmembrane region" description="Helical" evidence="12">
    <location>
        <begin position="364"/>
        <end position="387"/>
    </location>
</feature>
<feature type="transmembrane region" description="Helical" evidence="12">
    <location>
        <begin position="85"/>
        <end position="107"/>
    </location>
</feature>
<dbReference type="PANTHER" id="PTHR10110">
    <property type="entry name" value="SODIUM/HYDROGEN EXCHANGER"/>
    <property type="match status" value="1"/>
</dbReference>
<dbReference type="PRINTS" id="PR01084">
    <property type="entry name" value="NAHEXCHNGR"/>
</dbReference>
<name>A0ABP7L3Y1_9SPHN</name>
<keyword evidence="15" id="KW-1185">Reference proteome</keyword>
<evidence type="ECO:0000256" key="4">
    <source>
        <dbReference type="ARBA" id="ARBA00022449"/>
    </source>
</evidence>
<evidence type="ECO:0000256" key="5">
    <source>
        <dbReference type="ARBA" id="ARBA00022475"/>
    </source>
</evidence>
<comment type="subcellular location">
    <subcellularLocation>
        <location evidence="1">Cell membrane</location>
        <topology evidence="1">Multi-pass membrane protein</topology>
    </subcellularLocation>
</comment>
<evidence type="ECO:0000256" key="8">
    <source>
        <dbReference type="ARBA" id="ARBA00023053"/>
    </source>
</evidence>
<evidence type="ECO:0000256" key="3">
    <source>
        <dbReference type="ARBA" id="ARBA00022448"/>
    </source>
</evidence>
<keyword evidence="6 12" id="KW-0812">Transmembrane</keyword>
<evidence type="ECO:0000256" key="7">
    <source>
        <dbReference type="ARBA" id="ARBA00022989"/>
    </source>
</evidence>
<feature type="transmembrane region" description="Helical" evidence="12">
    <location>
        <begin position="6"/>
        <end position="23"/>
    </location>
</feature>
<evidence type="ECO:0000256" key="6">
    <source>
        <dbReference type="ARBA" id="ARBA00022692"/>
    </source>
</evidence>
<proteinExistence type="inferred from homology"/>
<dbReference type="Proteomes" id="UP001500827">
    <property type="component" value="Unassembled WGS sequence"/>
</dbReference>
<evidence type="ECO:0000313" key="14">
    <source>
        <dbReference type="EMBL" id="GAA3892711.1"/>
    </source>
</evidence>